<sequence>MRNLLIIFAASLFSLTACAYEKPIEVNQLPVAATEFVKTYFADATVALAKEEVDDLVKTYEVMFNNGGKVEFRSNGEWKSVEYPMGLPAGIVPAQIMDYVTRTYPAQKVLKIDRDRRDYEIELDNRLDLKFNLQFQLIDIDD</sequence>
<proteinExistence type="predicted"/>
<dbReference type="SUPFAM" id="SSF160574">
    <property type="entry name" value="BT0923-like"/>
    <property type="match status" value="1"/>
</dbReference>
<evidence type="ECO:0000313" key="3">
    <source>
        <dbReference type="EMBL" id="MBO8460022.1"/>
    </source>
</evidence>
<protein>
    <submittedName>
        <fullName evidence="3">PepSY-like domain-containing protein</fullName>
    </submittedName>
</protein>
<gene>
    <name evidence="3" type="ORF">IAA73_06810</name>
</gene>
<dbReference type="Proteomes" id="UP000823641">
    <property type="component" value="Unassembled WGS sequence"/>
</dbReference>
<reference evidence="3" key="1">
    <citation type="submission" date="2020-10" db="EMBL/GenBank/DDBJ databases">
        <authorList>
            <person name="Gilroy R."/>
        </authorList>
    </citation>
    <scope>NUCLEOTIDE SEQUENCE</scope>
    <source>
        <strain evidence="3">G3-3990</strain>
    </source>
</reference>
<feature type="domain" description="Putative beta-lactamase-inhibitor-like PepSY-like" evidence="2">
    <location>
        <begin position="58"/>
        <end position="138"/>
    </location>
</feature>
<evidence type="ECO:0000313" key="4">
    <source>
        <dbReference type="Proteomes" id="UP000823641"/>
    </source>
</evidence>
<comment type="caution">
    <text evidence="3">The sequence shown here is derived from an EMBL/GenBank/DDBJ whole genome shotgun (WGS) entry which is preliminary data.</text>
</comment>
<dbReference type="Pfam" id="PF11396">
    <property type="entry name" value="PepSY_like"/>
    <property type="match status" value="1"/>
</dbReference>
<name>A0A9D9N4H2_9BACT</name>
<keyword evidence="1" id="KW-0732">Signal</keyword>
<dbReference type="Gene3D" id="3.40.1420.30">
    <property type="match status" value="1"/>
</dbReference>
<evidence type="ECO:0000259" key="2">
    <source>
        <dbReference type="Pfam" id="PF11396"/>
    </source>
</evidence>
<feature type="chain" id="PRO_5038550516" evidence="1">
    <location>
        <begin position="20"/>
        <end position="142"/>
    </location>
</feature>
<dbReference type="AlphaFoldDB" id="A0A9D9N4H2"/>
<evidence type="ECO:0000256" key="1">
    <source>
        <dbReference type="SAM" id="SignalP"/>
    </source>
</evidence>
<reference evidence="3" key="2">
    <citation type="journal article" date="2021" name="PeerJ">
        <title>Extensive microbial diversity within the chicken gut microbiome revealed by metagenomics and culture.</title>
        <authorList>
            <person name="Gilroy R."/>
            <person name="Ravi A."/>
            <person name="Getino M."/>
            <person name="Pursley I."/>
            <person name="Horton D.L."/>
            <person name="Alikhan N.F."/>
            <person name="Baker D."/>
            <person name="Gharbi K."/>
            <person name="Hall N."/>
            <person name="Watson M."/>
            <person name="Adriaenssens E.M."/>
            <person name="Foster-Nyarko E."/>
            <person name="Jarju S."/>
            <person name="Secka A."/>
            <person name="Antonio M."/>
            <person name="Oren A."/>
            <person name="Chaudhuri R.R."/>
            <person name="La Ragione R."/>
            <person name="Hildebrand F."/>
            <person name="Pallen M.J."/>
        </authorList>
    </citation>
    <scope>NUCLEOTIDE SEQUENCE</scope>
    <source>
        <strain evidence="3">G3-3990</strain>
    </source>
</reference>
<dbReference type="InterPro" id="IPR021533">
    <property type="entry name" value="PepSY-like"/>
</dbReference>
<accession>A0A9D9N4H2</accession>
<dbReference type="PROSITE" id="PS51257">
    <property type="entry name" value="PROKAR_LIPOPROTEIN"/>
    <property type="match status" value="1"/>
</dbReference>
<organism evidence="3 4">
    <name type="scientific">Candidatus Gallipaludibacter merdavium</name>
    <dbReference type="NCBI Taxonomy" id="2840839"/>
    <lineage>
        <taxon>Bacteria</taxon>
        <taxon>Pseudomonadati</taxon>
        <taxon>Bacteroidota</taxon>
        <taxon>Bacteroidia</taxon>
        <taxon>Bacteroidales</taxon>
        <taxon>Candidatus Gallipaludibacter</taxon>
    </lineage>
</organism>
<dbReference type="EMBL" id="JADIMG010000067">
    <property type="protein sequence ID" value="MBO8460022.1"/>
    <property type="molecule type" value="Genomic_DNA"/>
</dbReference>
<feature type="signal peptide" evidence="1">
    <location>
        <begin position="1"/>
        <end position="19"/>
    </location>
</feature>